<evidence type="ECO:0000313" key="4">
    <source>
        <dbReference type="Proteomes" id="UP000483379"/>
    </source>
</evidence>
<gene>
    <name evidence="3" type="ORF">G3446_12100</name>
</gene>
<keyword evidence="1" id="KW-0418">Kinase</keyword>
<keyword evidence="1" id="KW-0723">Serine/threonine-protein kinase</keyword>
<dbReference type="GO" id="GO:0005524">
    <property type="term" value="F:ATP binding"/>
    <property type="evidence" value="ECO:0007669"/>
    <property type="project" value="UniProtKB-KW"/>
</dbReference>
<dbReference type="RefSeq" id="WP_164453092.1">
    <property type="nucleotide sequence ID" value="NZ_JAAIJQ010000031.1"/>
</dbReference>
<evidence type="ECO:0000313" key="3">
    <source>
        <dbReference type="EMBL" id="NEV62624.1"/>
    </source>
</evidence>
<dbReference type="SUPFAM" id="SSF55874">
    <property type="entry name" value="ATPase domain of HSP90 chaperone/DNA topoisomerase II/histidine kinase"/>
    <property type="match status" value="1"/>
</dbReference>
<name>A0A6M0JZY4_9GAMM</name>
<dbReference type="AlphaFoldDB" id="A0A6M0JZY4"/>
<dbReference type="Gene3D" id="3.30.565.10">
    <property type="entry name" value="Histidine kinase-like ATPase, C-terminal domain"/>
    <property type="match status" value="1"/>
</dbReference>
<keyword evidence="4" id="KW-1185">Reference proteome</keyword>
<dbReference type="InterPro" id="IPR003594">
    <property type="entry name" value="HATPase_dom"/>
</dbReference>
<dbReference type="PANTHER" id="PTHR35526:SF6">
    <property type="entry name" value="SLR1861 PROTEIN"/>
    <property type="match status" value="1"/>
</dbReference>
<dbReference type="CDD" id="cd16936">
    <property type="entry name" value="HATPase_RsbW-like"/>
    <property type="match status" value="1"/>
</dbReference>
<keyword evidence="3" id="KW-0067">ATP-binding</keyword>
<dbReference type="Proteomes" id="UP000483379">
    <property type="component" value="Unassembled WGS sequence"/>
</dbReference>
<dbReference type="EMBL" id="JAAIJQ010000031">
    <property type="protein sequence ID" value="NEV62624.1"/>
    <property type="molecule type" value="Genomic_DNA"/>
</dbReference>
<keyword evidence="1" id="KW-0808">Transferase</keyword>
<dbReference type="InterPro" id="IPR050267">
    <property type="entry name" value="Anti-sigma-factor_SerPK"/>
</dbReference>
<feature type="domain" description="Histidine kinase/HSP90-like ATPase" evidence="2">
    <location>
        <begin position="10"/>
        <end position="133"/>
    </location>
</feature>
<organism evidence="3 4">
    <name type="scientific">Thiorhodococcus minor</name>
    <dbReference type="NCBI Taxonomy" id="57489"/>
    <lineage>
        <taxon>Bacteria</taxon>
        <taxon>Pseudomonadati</taxon>
        <taxon>Pseudomonadota</taxon>
        <taxon>Gammaproteobacteria</taxon>
        <taxon>Chromatiales</taxon>
        <taxon>Chromatiaceae</taxon>
        <taxon>Thiorhodococcus</taxon>
    </lineage>
</organism>
<keyword evidence="3" id="KW-0547">Nucleotide-binding</keyword>
<proteinExistence type="predicted"/>
<dbReference type="GO" id="GO:0004674">
    <property type="term" value="F:protein serine/threonine kinase activity"/>
    <property type="evidence" value="ECO:0007669"/>
    <property type="project" value="UniProtKB-KW"/>
</dbReference>
<dbReference type="Pfam" id="PF13581">
    <property type="entry name" value="HATPase_c_2"/>
    <property type="match status" value="1"/>
</dbReference>
<evidence type="ECO:0000259" key="2">
    <source>
        <dbReference type="Pfam" id="PF13581"/>
    </source>
</evidence>
<sequence>MPSRQLRRDAEVSALPEVQAFIEQESERAGLDPAAAGRLALATEEIFVNICRYAYPDAGPGWVELVAWTEDGDFHLEISDAGIPFDGPARAEPDLSAPLEDRQIGGLGWMLVRKMVDALSYRRDAGRNQVRLTMHLPEDPDAQRDRV</sequence>
<accession>A0A6M0JZY4</accession>
<protein>
    <submittedName>
        <fullName evidence="3">ATP-binding protein</fullName>
    </submittedName>
</protein>
<reference evidence="3 4" key="1">
    <citation type="submission" date="2020-02" db="EMBL/GenBank/DDBJ databases">
        <title>Genome sequences of Thiorhodococcus mannitoliphagus and Thiorhodococcus minor, purple sulfur photosynthetic bacteria in the gammaproteobacterial family, Chromatiaceae.</title>
        <authorList>
            <person name="Aviles F.A."/>
            <person name="Meyer T.E."/>
            <person name="Kyndt J.A."/>
        </authorList>
    </citation>
    <scope>NUCLEOTIDE SEQUENCE [LARGE SCALE GENOMIC DNA]</scope>
    <source>
        <strain evidence="3 4">DSM 11518</strain>
    </source>
</reference>
<comment type="caution">
    <text evidence="3">The sequence shown here is derived from an EMBL/GenBank/DDBJ whole genome shotgun (WGS) entry which is preliminary data.</text>
</comment>
<dbReference type="InterPro" id="IPR036890">
    <property type="entry name" value="HATPase_C_sf"/>
</dbReference>
<dbReference type="PANTHER" id="PTHR35526">
    <property type="entry name" value="ANTI-SIGMA-F FACTOR RSBW-RELATED"/>
    <property type="match status" value="1"/>
</dbReference>
<evidence type="ECO:0000256" key="1">
    <source>
        <dbReference type="ARBA" id="ARBA00022527"/>
    </source>
</evidence>